<dbReference type="EMBL" id="JADIMV010000135">
    <property type="protein sequence ID" value="MBO8440545.1"/>
    <property type="molecule type" value="Genomic_DNA"/>
</dbReference>
<feature type="non-terminal residue" evidence="1">
    <location>
        <position position="1"/>
    </location>
</feature>
<dbReference type="AlphaFoldDB" id="A0A940DL64"/>
<comment type="caution">
    <text evidence="1">The sequence shown here is derived from an EMBL/GenBank/DDBJ whole genome shotgun (WGS) entry which is preliminary data.</text>
</comment>
<accession>A0A940DL64</accession>
<reference evidence="1" key="1">
    <citation type="submission" date="2020-10" db="EMBL/GenBank/DDBJ databases">
        <authorList>
            <person name="Gilroy R."/>
        </authorList>
    </citation>
    <scope>NUCLEOTIDE SEQUENCE</scope>
    <source>
        <strain evidence="1">3924</strain>
    </source>
</reference>
<dbReference type="Proteomes" id="UP000712007">
    <property type="component" value="Unassembled WGS sequence"/>
</dbReference>
<protein>
    <submittedName>
        <fullName evidence="1">Uncharacterized protein</fullName>
    </submittedName>
</protein>
<evidence type="ECO:0000313" key="2">
    <source>
        <dbReference type="Proteomes" id="UP000712007"/>
    </source>
</evidence>
<evidence type="ECO:0000313" key="1">
    <source>
        <dbReference type="EMBL" id="MBO8440545.1"/>
    </source>
</evidence>
<reference evidence="1" key="2">
    <citation type="journal article" date="2021" name="PeerJ">
        <title>Extensive microbial diversity within the chicken gut microbiome revealed by metagenomics and culture.</title>
        <authorList>
            <person name="Gilroy R."/>
            <person name="Ravi A."/>
            <person name="Getino M."/>
            <person name="Pursley I."/>
            <person name="Horton D.L."/>
            <person name="Alikhan N.F."/>
            <person name="Baker D."/>
            <person name="Gharbi K."/>
            <person name="Hall N."/>
            <person name="Watson M."/>
            <person name="Adriaenssens E.M."/>
            <person name="Foster-Nyarko E."/>
            <person name="Jarju S."/>
            <person name="Secka A."/>
            <person name="Antonio M."/>
            <person name="Oren A."/>
            <person name="Chaudhuri R.R."/>
            <person name="La Ragione R."/>
            <person name="Hildebrand F."/>
            <person name="Pallen M.J."/>
        </authorList>
    </citation>
    <scope>NUCLEOTIDE SEQUENCE</scope>
    <source>
        <strain evidence="1">3924</strain>
    </source>
</reference>
<sequence>CVMSIVTPIEFEKTQTFREKAIISHLIQIRKAQVEYKNQFDHFTASGDTLIDFIKNGQVPVVLKEGTLTDEQLKNGLTEEKAMKIINKGNKKEIEANGLVGFRRDTSYVSVYESLFADEFPKEEIENIMTVPYSNGKKFEMETANYTNATSGITVSIFEARAPYDFYLSDLNRQELINLKDKSEKLGKYSGLKVGSIEEPNNNAGNWE</sequence>
<name>A0A940DL64_9BACT</name>
<gene>
    <name evidence="1" type="ORF">IAC51_07845</name>
</gene>
<organism evidence="1 2">
    <name type="scientific">Candidatus Aphodosoma intestinipullorum</name>
    <dbReference type="NCBI Taxonomy" id="2840674"/>
    <lineage>
        <taxon>Bacteria</taxon>
        <taxon>Pseudomonadati</taxon>
        <taxon>Bacteroidota</taxon>
        <taxon>Bacteroidia</taxon>
        <taxon>Bacteroidales</taxon>
        <taxon>Candidatus Aphodosoma</taxon>
    </lineage>
</organism>
<proteinExistence type="predicted"/>